<feature type="region of interest" description="Disordered" evidence="9">
    <location>
        <begin position="183"/>
        <end position="204"/>
    </location>
</feature>
<dbReference type="GO" id="GO:0016236">
    <property type="term" value="P:macroautophagy"/>
    <property type="evidence" value="ECO:0007669"/>
    <property type="project" value="UniProtKB-ARBA"/>
</dbReference>
<dbReference type="GO" id="GO:0048306">
    <property type="term" value="F:calcium-dependent protein binding"/>
    <property type="evidence" value="ECO:0007669"/>
    <property type="project" value="UniProtKB-ARBA"/>
</dbReference>
<reference evidence="13" key="5">
    <citation type="submission" date="2025-04" db="UniProtKB">
        <authorList>
            <consortium name="RefSeq"/>
        </authorList>
    </citation>
    <scope>IDENTIFICATION</scope>
</reference>
<gene>
    <name evidence="13 14" type="primary">vps37bb</name>
    <name evidence="13" type="synonym">si:ch211-161n19.1</name>
    <name evidence="11 13" type="ORF">zgc:114173</name>
</gene>
<dbReference type="Proteomes" id="UP000000437">
    <property type="component" value="Chromosome 10"/>
</dbReference>
<evidence type="ECO:0000256" key="9">
    <source>
        <dbReference type="SAM" id="MobiDB-lite"/>
    </source>
</evidence>
<dbReference type="PhylomeDB" id="Q4V8S7"/>
<dbReference type="GO" id="GO:0006623">
    <property type="term" value="P:protein targeting to vacuole"/>
    <property type="evidence" value="ECO:0000318"/>
    <property type="project" value="GO_Central"/>
</dbReference>
<evidence type="ECO:0000313" key="11">
    <source>
        <dbReference type="EMBL" id="AAH97222.1"/>
    </source>
</evidence>
<evidence type="ECO:0000256" key="3">
    <source>
        <dbReference type="ARBA" id="ARBA00022448"/>
    </source>
</evidence>
<keyword evidence="3 8" id="KW-0813">Transport</keyword>
<keyword evidence="4" id="KW-0967">Endosome</keyword>
<dbReference type="GO" id="GO:0031902">
    <property type="term" value="C:late endosome membrane"/>
    <property type="evidence" value="ECO:0007669"/>
    <property type="project" value="UniProtKB-SubCell"/>
</dbReference>
<dbReference type="SUPFAM" id="SSF140111">
    <property type="entry name" value="Endosomal sorting complex assembly domain"/>
    <property type="match status" value="1"/>
</dbReference>
<evidence type="ECO:0000313" key="14">
    <source>
        <dbReference type="ZFIN" id="ZDB-GENE-050913-110"/>
    </source>
</evidence>
<evidence type="ECO:0000256" key="1">
    <source>
        <dbReference type="ARBA" id="ARBA00004633"/>
    </source>
</evidence>
<evidence type="ECO:0000259" key="10">
    <source>
        <dbReference type="PROSITE" id="PS51314"/>
    </source>
</evidence>
<dbReference type="GO" id="GO:0036258">
    <property type="term" value="P:multivesicular body assembly"/>
    <property type="evidence" value="ECO:0007669"/>
    <property type="project" value="UniProtKB-ARBA"/>
</dbReference>
<dbReference type="GeneID" id="566797"/>
<keyword evidence="6" id="KW-0472">Membrane</keyword>
<dbReference type="RefSeq" id="NP_001025385.1">
    <property type="nucleotide sequence ID" value="NM_001030214.1"/>
</dbReference>
<dbReference type="FunFam" id="1.10.287.660:FF:000003">
    <property type="entry name" value="vacuolar protein sorting-associated protein 37B"/>
    <property type="match status" value="1"/>
</dbReference>
<keyword evidence="5 8" id="KW-0653">Protein transport</keyword>
<reference evidence="11" key="1">
    <citation type="submission" date="2005-06" db="EMBL/GenBank/DDBJ databases">
        <authorList>
            <consortium name="NIH - Zebrafish Gene Collection (ZGC) project"/>
        </authorList>
    </citation>
    <scope>NUCLEOTIDE SEQUENCE [LARGE SCALE MRNA]</scope>
    <source>
        <tissue evidence="11">Larvae</tissue>
    </source>
</reference>
<dbReference type="InterPro" id="IPR029012">
    <property type="entry name" value="Helix_hairpin_bin_sf"/>
</dbReference>
<reference evidence="13" key="4">
    <citation type="journal article" date="2017" name="Nat. Commun.">
        <title>Evolution of complexity in the zebrafish synapse proteome.</title>
        <authorList>
            <person name="Bayes A."/>
            <person name="Collins M.O."/>
            <person name="Reig-Viader R."/>
            <person name="Gou G."/>
            <person name="Goulding D."/>
            <person name="Izquierdo A."/>
            <person name="Choudhary J.S."/>
            <person name="Emes R.D."/>
            <person name="Grant S.G."/>
        </authorList>
    </citation>
    <scope>NUCLEOTIDE SEQUENCE</scope>
</reference>
<dbReference type="ZFIN" id="ZDB-GENE-050913-110">
    <property type="gene designation" value="vps37bb"/>
</dbReference>
<evidence type="ECO:0000256" key="6">
    <source>
        <dbReference type="ARBA" id="ARBA00023136"/>
    </source>
</evidence>
<accession>Q4V8S7</accession>
<name>Q4V8S7_DANRE</name>
<comment type="similarity">
    <text evidence="2">Belongs to the VPS37 family.</text>
</comment>
<comment type="subcellular location">
    <subcellularLocation>
        <location evidence="1">Late endosome membrane</location>
        <topology evidence="1">Peripheral membrane protein</topology>
    </subcellularLocation>
</comment>
<dbReference type="AGR" id="ZFIN:ZDB-GENE-050913-110"/>
<keyword evidence="12" id="KW-1185">Reference proteome</keyword>
<organism evidence="11">
    <name type="scientific">Danio rerio</name>
    <name type="common">Zebrafish</name>
    <name type="synonym">Brachydanio rerio</name>
    <dbReference type="NCBI Taxonomy" id="7955"/>
    <lineage>
        <taxon>Eukaryota</taxon>
        <taxon>Metazoa</taxon>
        <taxon>Chordata</taxon>
        <taxon>Craniata</taxon>
        <taxon>Vertebrata</taxon>
        <taxon>Euteleostomi</taxon>
        <taxon>Actinopterygii</taxon>
        <taxon>Neopterygii</taxon>
        <taxon>Teleostei</taxon>
        <taxon>Ostariophysi</taxon>
        <taxon>Cypriniformes</taxon>
        <taxon>Danionidae</taxon>
        <taxon>Danioninae</taxon>
        <taxon>Danio</taxon>
    </lineage>
</organism>
<dbReference type="KEGG" id="dre:566797"/>
<reference evidence="13" key="3">
    <citation type="journal article" date="2016" name="BMC Genomics">
        <title>Gene evolution and gene expression after whole genome duplication in fish: the PhyloFish database.</title>
        <authorList>
            <person name="Pasquier J."/>
            <person name="Cabau C."/>
            <person name="Nguyen T."/>
            <person name="Jouanno E."/>
            <person name="Severac D."/>
            <person name="Braasch I."/>
            <person name="Journot L."/>
            <person name="Pontarotti P."/>
            <person name="Klopp C."/>
            <person name="Postlethwait J.H."/>
            <person name="Guiguen Y."/>
            <person name="Bobe J."/>
        </authorList>
    </citation>
    <scope>NUCLEOTIDE SEQUENCE</scope>
</reference>
<evidence type="ECO:0000256" key="2">
    <source>
        <dbReference type="ARBA" id="ARBA00007617"/>
    </source>
</evidence>
<evidence type="ECO:0000313" key="12">
    <source>
        <dbReference type="Proteomes" id="UP000000437"/>
    </source>
</evidence>
<dbReference type="CTD" id="566797"/>
<reference evidence="12" key="2">
    <citation type="journal article" date="2013" name="Nature">
        <title>The zebrafish reference genome sequence and its relationship to the human genome.</title>
        <authorList>
            <consortium name="Genome Reference Consortium Zebrafish"/>
            <person name="Howe K."/>
            <person name="Clark M.D."/>
            <person name="Torroja C.F."/>
            <person name="Torrance J."/>
            <person name="Berthelot C."/>
            <person name="Muffato M."/>
            <person name="Collins J.E."/>
            <person name="Humphray S."/>
            <person name="McLaren K."/>
            <person name="Matthews L."/>
            <person name="McLaren S."/>
            <person name="Sealy I."/>
            <person name="Caccamo M."/>
            <person name="Churcher C."/>
            <person name="Scott C."/>
            <person name="Barrett J.C."/>
            <person name="Koch R."/>
            <person name="Rauch G.J."/>
            <person name="White S."/>
            <person name="Chow W."/>
            <person name="Kilian B."/>
            <person name="Quintais L.T."/>
            <person name="Guerra-Assuncao J.A."/>
            <person name="Zhou Y."/>
            <person name="Gu Y."/>
            <person name="Yen J."/>
            <person name="Vogel J.H."/>
            <person name="Eyre T."/>
            <person name="Redmond S."/>
            <person name="Banerjee R."/>
            <person name="Chi J."/>
            <person name="Fu B."/>
            <person name="Langley E."/>
            <person name="Maguire S.F."/>
            <person name="Laird G.K."/>
            <person name="Lloyd D."/>
            <person name="Kenyon E."/>
            <person name="Donaldson S."/>
            <person name="Sehra H."/>
            <person name="Almeida-King J."/>
            <person name="Loveland J."/>
            <person name="Trevanion S."/>
            <person name="Jones M."/>
            <person name="Quail M."/>
            <person name="Willey D."/>
            <person name="Hunt A."/>
            <person name="Burton J."/>
            <person name="Sims S."/>
            <person name="McLay K."/>
            <person name="Plumb B."/>
            <person name="Davis J."/>
            <person name="Clee C."/>
            <person name="Oliver K."/>
            <person name="Clark R."/>
            <person name="Riddle C."/>
            <person name="Elliot D."/>
            <person name="Eliott D."/>
            <person name="Threadgold G."/>
            <person name="Harden G."/>
            <person name="Ware D."/>
            <person name="Begum S."/>
            <person name="Mortimore B."/>
            <person name="Mortimer B."/>
            <person name="Kerry G."/>
            <person name="Heath P."/>
            <person name="Phillimore B."/>
            <person name="Tracey A."/>
            <person name="Corby N."/>
            <person name="Dunn M."/>
            <person name="Johnson C."/>
            <person name="Wood J."/>
            <person name="Clark S."/>
            <person name="Pelan S."/>
            <person name="Griffiths G."/>
            <person name="Smith M."/>
            <person name="Glithero R."/>
            <person name="Howden P."/>
            <person name="Barker N."/>
            <person name="Lloyd C."/>
            <person name="Stevens C."/>
            <person name="Harley J."/>
            <person name="Holt K."/>
            <person name="Panagiotidis G."/>
            <person name="Lovell J."/>
            <person name="Beasley H."/>
            <person name="Henderson C."/>
            <person name="Gordon D."/>
            <person name="Auger K."/>
            <person name="Wright D."/>
            <person name="Collins J."/>
            <person name="Raisen C."/>
            <person name="Dyer L."/>
            <person name="Leung K."/>
            <person name="Robertson L."/>
            <person name="Ambridge K."/>
            <person name="Leongamornlert D."/>
            <person name="McGuire S."/>
            <person name="Gilderthorp R."/>
            <person name="Griffiths C."/>
            <person name="Manthravadi D."/>
            <person name="Nichol S."/>
            <person name="Barker G."/>
            <person name="Whitehead S."/>
            <person name="Kay M."/>
            <person name="Brown J."/>
            <person name="Murnane C."/>
            <person name="Gray E."/>
            <person name="Humphries M."/>
            <person name="Sycamore N."/>
            <person name="Barker D."/>
            <person name="Saunders D."/>
            <person name="Wallis J."/>
            <person name="Babbage A."/>
            <person name="Hammond S."/>
            <person name="Mashreghi-Mohammadi M."/>
            <person name="Barr L."/>
            <person name="Martin S."/>
            <person name="Wray P."/>
            <person name="Ellington A."/>
            <person name="Matthews N."/>
            <person name="Ellwood M."/>
            <person name="Woodmansey R."/>
            <person name="Clark G."/>
            <person name="Cooper J."/>
            <person name="Cooper J."/>
            <person name="Tromans A."/>
            <person name="Grafham D."/>
            <person name="Skuce C."/>
            <person name="Pandian R."/>
            <person name="Andrews R."/>
            <person name="Harrison E."/>
            <person name="Kimberley A."/>
            <person name="Garnett J."/>
            <person name="Fosker N."/>
            <person name="Hall R."/>
            <person name="Garner P."/>
            <person name="Kelly D."/>
            <person name="Bird C."/>
            <person name="Palmer S."/>
            <person name="Gehring I."/>
            <person name="Berger A."/>
            <person name="Dooley C.M."/>
            <person name="Ersan-Urun Z."/>
            <person name="Eser C."/>
            <person name="Geiger H."/>
            <person name="Geisler M."/>
            <person name="Karotki L."/>
            <person name="Kirn A."/>
            <person name="Konantz J."/>
            <person name="Konantz M."/>
            <person name="Oberlander M."/>
            <person name="Rudolph-Geiger S."/>
            <person name="Teucke M."/>
            <person name="Lanz C."/>
            <person name="Raddatz G."/>
            <person name="Osoegawa K."/>
            <person name="Zhu B."/>
            <person name="Rapp A."/>
            <person name="Widaa S."/>
            <person name="Langford C."/>
            <person name="Yang F."/>
            <person name="Schuster S.C."/>
            <person name="Carter N.P."/>
            <person name="Harrow J."/>
            <person name="Ning Z."/>
            <person name="Herrero J."/>
            <person name="Searle S.M."/>
            <person name="Enright A."/>
            <person name="Geisler R."/>
            <person name="Plasterk R.H."/>
            <person name="Lee C."/>
            <person name="Westerfield M."/>
            <person name="de Jong P.J."/>
            <person name="Zon L.I."/>
            <person name="Postlethwait J.H."/>
            <person name="Nusslein-Volhard C."/>
            <person name="Hubbard T.J."/>
            <person name="Roest Crollius H."/>
            <person name="Rogers J."/>
            <person name="Stemple D.L."/>
        </authorList>
    </citation>
    <scope>NUCLEOTIDE SEQUENCE [LARGE SCALE GENOMIC DNA]</scope>
</reference>
<dbReference type="GO" id="GO:0043162">
    <property type="term" value="P:ubiquitin-dependent protein catabolic process via the multivesicular body sorting pathway"/>
    <property type="evidence" value="ECO:0000318"/>
    <property type="project" value="GO_Central"/>
</dbReference>
<dbReference type="Gene3D" id="1.10.287.660">
    <property type="entry name" value="Helix hairpin bin"/>
    <property type="match status" value="1"/>
</dbReference>
<dbReference type="InterPro" id="IPR009851">
    <property type="entry name" value="Mod_r"/>
</dbReference>
<evidence type="ECO:0000256" key="7">
    <source>
        <dbReference type="ARBA" id="ARBA00025010"/>
    </source>
</evidence>
<dbReference type="GO" id="GO:0006612">
    <property type="term" value="P:protein targeting to membrane"/>
    <property type="evidence" value="ECO:0000318"/>
    <property type="project" value="GO_Central"/>
</dbReference>
<dbReference type="AlphaFoldDB" id="Q4V8S7"/>
<dbReference type="PROSITE" id="PS51314">
    <property type="entry name" value="VPS37_C"/>
    <property type="match status" value="1"/>
</dbReference>
<feature type="domain" description="VPS37 C-terminal" evidence="10">
    <location>
        <begin position="81"/>
        <end position="170"/>
    </location>
</feature>
<proteinExistence type="evidence at transcript level"/>
<dbReference type="GO" id="GO:0000813">
    <property type="term" value="C:ESCRT I complex"/>
    <property type="evidence" value="ECO:0000318"/>
    <property type="project" value="GO_Central"/>
</dbReference>
<evidence type="ECO:0000256" key="8">
    <source>
        <dbReference type="PROSITE-ProRule" id="PRU00646"/>
    </source>
</evidence>
<dbReference type="GO" id="GO:0039702">
    <property type="term" value="P:viral budding via host ESCRT complex"/>
    <property type="evidence" value="ECO:0007669"/>
    <property type="project" value="UniProtKB-ARBA"/>
</dbReference>
<feature type="compositionally biased region" description="Polar residues" evidence="9">
    <location>
        <begin position="183"/>
        <end position="202"/>
    </location>
</feature>
<dbReference type="Pfam" id="PF07200">
    <property type="entry name" value="Mod_r"/>
    <property type="match status" value="1"/>
</dbReference>
<comment type="function">
    <text evidence="7">Component of the ESCRT-I complex, a regulator of vesicular trafficking process. Required for the sorting of endocytic ubiquitinated cargos into multivesicular bodies. May be involved in cell growth and differentiation.</text>
</comment>
<dbReference type="EMBL" id="BC097222">
    <property type="protein sequence ID" value="AAH97222.1"/>
    <property type="molecule type" value="mRNA"/>
</dbReference>
<evidence type="ECO:0000313" key="13">
    <source>
        <dbReference type="RefSeq" id="NP_001025385.1"/>
    </source>
</evidence>
<dbReference type="PANTHER" id="PTHR13678:SF9">
    <property type="entry name" value="VACUOLAR PROTEIN SORTING-ASSOCIATED PROTEIN 37B"/>
    <property type="match status" value="1"/>
</dbReference>
<evidence type="ECO:0000256" key="4">
    <source>
        <dbReference type="ARBA" id="ARBA00022753"/>
    </source>
</evidence>
<dbReference type="OrthoDB" id="10004364at2759"/>
<evidence type="ECO:0000256" key="5">
    <source>
        <dbReference type="ARBA" id="ARBA00022927"/>
    </source>
</evidence>
<sequence length="231" mass="25692">MAEISGFQSGFSGYSSEQIMEILEDEEKLTSIARDSGEKQEMQQSKELMMASNRSLAEMNLNLQPDLDHQKIQLTKRYCCLQELHESYQLRRSTLGSSSLDTLLALLQTEGAKIEEETENMADSFLDGSMPLDSFIDDYQSKRKLAHLRRVKIDKLQEMLLKGIHLPQGSSNEHQESLNSFQRLSNGSPAHVKPTSQASASPYANLPNAMPSSYSSAYPQGPGSALPGFIL</sequence>
<protein>
    <submittedName>
        <fullName evidence="13">VPS37B subunit of ESCRT-I b</fullName>
    </submittedName>
    <submittedName>
        <fullName evidence="11">Zgc:114173</fullName>
    </submittedName>
</protein>
<dbReference type="PANTHER" id="PTHR13678">
    <property type="entry name" value="VACUOLAR PROTEIN SORTING-ASSOCIATED PROTEIN 37"/>
    <property type="match status" value="1"/>
</dbReference>
<dbReference type="InterPro" id="IPR037202">
    <property type="entry name" value="ESCRT_assembly_dom"/>
</dbReference>